<evidence type="ECO:0000259" key="9">
    <source>
        <dbReference type="PROSITE" id="PS50263"/>
    </source>
</evidence>
<evidence type="ECO:0000313" key="11">
    <source>
        <dbReference type="Proteomes" id="UP000178417"/>
    </source>
</evidence>
<feature type="transmembrane region" description="Helical" evidence="8">
    <location>
        <begin position="139"/>
        <end position="163"/>
    </location>
</feature>
<dbReference type="SUPFAM" id="SSF56317">
    <property type="entry name" value="Carbon-nitrogen hydrolase"/>
    <property type="match status" value="1"/>
</dbReference>
<evidence type="ECO:0000256" key="2">
    <source>
        <dbReference type="ARBA" id="ARBA00022475"/>
    </source>
</evidence>
<evidence type="ECO:0000256" key="4">
    <source>
        <dbReference type="ARBA" id="ARBA00022692"/>
    </source>
</evidence>
<evidence type="ECO:0000256" key="6">
    <source>
        <dbReference type="ARBA" id="ARBA00023136"/>
    </source>
</evidence>
<dbReference type="Gene3D" id="3.60.110.10">
    <property type="entry name" value="Carbon-nitrogen hydrolase"/>
    <property type="match status" value="1"/>
</dbReference>
<evidence type="ECO:0000313" key="10">
    <source>
        <dbReference type="EMBL" id="OGC21847.1"/>
    </source>
</evidence>
<protein>
    <recommendedName>
        <fullName evidence="8">Apolipoprotein N-acyltransferase</fullName>
        <shortName evidence="8">ALP N-acyltransferase</shortName>
        <ecNumber evidence="8">2.3.1.269</ecNumber>
    </recommendedName>
</protein>
<evidence type="ECO:0000256" key="7">
    <source>
        <dbReference type="ARBA" id="ARBA00023315"/>
    </source>
</evidence>
<gene>
    <name evidence="8" type="primary">lnt</name>
    <name evidence="10" type="ORF">A2310_01010</name>
</gene>
<keyword evidence="7 8" id="KW-0012">Acyltransferase</keyword>
<feature type="transmembrane region" description="Helical" evidence="8">
    <location>
        <begin position="46"/>
        <end position="64"/>
    </location>
</feature>
<dbReference type="InterPro" id="IPR003010">
    <property type="entry name" value="C-N_Hydrolase"/>
</dbReference>
<keyword evidence="2 8" id="KW-1003">Cell membrane</keyword>
<dbReference type="NCBIfam" id="TIGR00546">
    <property type="entry name" value="lnt"/>
    <property type="match status" value="1"/>
</dbReference>
<evidence type="ECO:0000256" key="8">
    <source>
        <dbReference type="HAMAP-Rule" id="MF_01148"/>
    </source>
</evidence>
<dbReference type="AlphaFoldDB" id="A0A1F4SNA9"/>
<reference evidence="10 11" key="1">
    <citation type="journal article" date="2016" name="Nat. Commun.">
        <title>Thousands of microbial genomes shed light on interconnected biogeochemical processes in an aquifer system.</title>
        <authorList>
            <person name="Anantharaman K."/>
            <person name="Brown C.T."/>
            <person name="Hug L.A."/>
            <person name="Sharon I."/>
            <person name="Castelle C.J."/>
            <person name="Probst A.J."/>
            <person name="Thomas B.C."/>
            <person name="Singh A."/>
            <person name="Wilkins M.J."/>
            <person name="Karaoz U."/>
            <person name="Brodie E.L."/>
            <person name="Williams K.H."/>
            <person name="Hubbard S.S."/>
            <person name="Banfield J.F."/>
        </authorList>
    </citation>
    <scope>NUCLEOTIDE SEQUENCE [LARGE SCALE GENOMIC DNA]</scope>
</reference>
<feature type="transmembrane region" description="Helical" evidence="8">
    <location>
        <begin position="175"/>
        <end position="197"/>
    </location>
</feature>
<evidence type="ECO:0000256" key="5">
    <source>
        <dbReference type="ARBA" id="ARBA00022989"/>
    </source>
</evidence>
<dbReference type="PROSITE" id="PS50263">
    <property type="entry name" value="CN_HYDROLASE"/>
    <property type="match status" value="1"/>
</dbReference>
<dbReference type="GO" id="GO:0016410">
    <property type="term" value="F:N-acyltransferase activity"/>
    <property type="evidence" value="ECO:0007669"/>
    <property type="project" value="UniProtKB-UniRule"/>
</dbReference>
<sequence length="458" mass="52311">MNFIYVIFSGVLLSAAFPKVNFFFVAWVALVPFFIAVEKSKNAKSAALLGFLFGLSLFSINLFWVNTLFLYVGFWAILGWACLIAFQSIYLFIYAYIIKRFGITLSIWTAVLWVLIEAIRGMGDFGIPGGVVGYSQVLFLPLIQIASFSTVYGVSFLIIIFNIGLAKIFVRKEKISSYTIFGLSLILMFISIVFGFFELDKETKYENHIKVSIIQGNIPQEKKLDPRFNNENFLIHKELTLKAANNSPQIIIWPETSIFTYLLYDKKYLTEVEELAKKTKAFLFIGTPHYDRHYNVYNSIAVFSQSGEVIGRYDKQHLVPFGEYLPFKPVLYPILKNTGYYNKDFTPGTKINPIEIMGIKIGTAICFESTFPFLIKKQTKMGADFFIVITNDAWFKFSSAPYEHFDYAIFRAIENRKFLIQAANTGISGLIDPYGRILNKLDLNKQGYLTVEIPVLSQ</sequence>
<keyword evidence="4 8" id="KW-0812">Transmembrane</keyword>
<dbReference type="InterPro" id="IPR004563">
    <property type="entry name" value="Apolipo_AcylTrfase"/>
</dbReference>
<keyword evidence="3 8" id="KW-0808">Transferase</keyword>
<proteinExistence type="inferred from homology"/>
<comment type="function">
    <text evidence="8">Catalyzes the phospholipid dependent N-acylation of the N-terminal cysteine of apolipoprotein, the last step in lipoprotein maturation.</text>
</comment>
<dbReference type="Pfam" id="PF20154">
    <property type="entry name" value="LNT_N"/>
    <property type="match status" value="1"/>
</dbReference>
<dbReference type="PANTHER" id="PTHR38686:SF1">
    <property type="entry name" value="APOLIPOPROTEIN N-ACYLTRANSFERASE"/>
    <property type="match status" value="1"/>
</dbReference>
<comment type="caution">
    <text evidence="10">The sequence shown here is derived from an EMBL/GenBank/DDBJ whole genome shotgun (WGS) entry which is preliminary data.</text>
</comment>
<dbReference type="PANTHER" id="PTHR38686">
    <property type="entry name" value="APOLIPOPROTEIN N-ACYLTRANSFERASE"/>
    <property type="match status" value="1"/>
</dbReference>
<dbReference type="GO" id="GO:0005886">
    <property type="term" value="C:plasma membrane"/>
    <property type="evidence" value="ECO:0007669"/>
    <property type="project" value="UniProtKB-SubCell"/>
</dbReference>
<comment type="pathway">
    <text evidence="8">Protein modification; lipoprotein biosynthesis (N-acyl transfer).</text>
</comment>
<keyword evidence="6 8" id="KW-0472">Membrane</keyword>
<evidence type="ECO:0000256" key="3">
    <source>
        <dbReference type="ARBA" id="ARBA00022679"/>
    </source>
</evidence>
<dbReference type="Pfam" id="PF00795">
    <property type="entry name" value="CN_hydrolase"/>
    <property type="match status" value="1"/>
</dbReference>
<comment type="catalytic activity">
    <reaction evidence="8">
        <text>N-terminal S-1,2-diacyl-sn-glyceryl-L-cysteinyl-[lipoprotein] + a glycerophospholipid = N-acyl-S-1,2-diacyl-sn-glyceryl-L-cysteinyl-[lipoprotein] + a 2-acyl-sn-glycero-3-phospholipid + H(+)</text>
        <dbReference type="Rhea" id="RHEA:48228"/>
        <dbReference type="Rhea" id="RHEA-COMP:14681"/>
        <dbReference type="Rhea" id="RHEA-COMP:14684"/>
        <dbReference type="ChEBI" id="CHEBI:15378"/>
        <dbReference type="ChEBI" id="CHEBI:136912"/>
        <dbReference type="ChEBI" id="CHEBI:140656"/>
        <dbReference type="ChEBI" id="CHEBI:140657"/>
        <dbReference type="ChEBI" id="CHEBI:140660"/>
        <dbReference type="EC" id="2.3.1.269"/>
    </reaction>
</comment>
<comment type="subcellular location">
    <subcellularLocation>
        <location evidence="1 8">Cell membrane</location>
        <topology evidence="1 8">Multi-pass membrane protein</topology>
    </subcellularLocation>
</comment>
<feature type="transmembrane region" description="Helical" evidence="8">
    <location>
        <begin position="20"/>
        <end position="37"/>
    </location>
</feature>
<dbReference type="CDD" id="cd07571">
    <property type="entry name" value="ALP_N-acyl_transferase"/>
    <property type="match status" value="1"/>
</dbReference>
<dbReference type="Proteomes" id="UP000178417">
    <property type="component" value="Unassembled WGS sequence"/>
</dbReference>
<evidence type="ECO:0000256" key="1">
    <source>
        <dbReference type="ARBA" id="ARBA00004651"/>
    </source>
</evidence>
<organism evidence="10 11">
    <name type="scientific">candidate division WOR-1 bacterium RIFOXYB2_FULL_37_13</name>
    <dbReference type="NCBI Taxonomy" id="1802579"/>
    <lineage>
        <taxon>Bacteria</taxon>
        <taxon>Bacillati</taxon>
        <taxon>Saganbacteria</taxon>
    </lineage>
</organism>
<feature type="transmembrane region" description="Helical" evidence="8">
    <location>
        <begin position="101"/>
        <end position="119"/>
    </location>
</feature>
<feature type="domain" description="CN hydrolase" evidence="9">
    <location>
        <begin position="214"/>
        <end position="455"/>
    </location>
</feature>
<dbReference type="UniPathway" id="UPA00666"/>
<keyword evidence="10" id="KW-0449">Lipoprotein</keyword>
<dbReference type="EMBL" id="MEUB01000035">
    <property type="protein sequence ID" value="OGC21847.1"/>
    <property type="molecule type" value="Genomic_DNA"/>
</dbReference>
<dbReference type="InterPro" id="IPR036526">
    <property type="entry name" value="C-N_Hydrolase_sf"/>
</dbReference>
<dbReference type="InterPro" id="IPR045378">
    <property type="entry name" value="LNT_N"/>
</dbReference>
<dbReference type="GO" id="GO:0042158">
    <property type="term" value="P:lipoprotein biosynthetic process"/>
    <property type="evidence" value="ECO:0007669"/>
    <property type="project" value="UniProtKB-UniRule"/>
</dbReference>
<feature type="transmembrane region" description="Helical" evidence="8">
    <location>
        <begin position="70"/>
        <end position="94"/>
    </location>
</feature>
<comment type="similarity">
    <text evidence="8">Belongs to the CN hydrolase family. Apolipoprotein N-acyltransferase subfamily.</text>
</comment>
<dbReference type="EC" id="2.3.1.269" evidence="8"/>
<dbReference type="HAMAP" id="MF_01148">
    <property type="entry name" value="Lnt"/>
    <property type="match status" value="1"/>
</dbReference>
<accession>A0A1F4SNA9</accession>
<keyword evidence="5 8" id="KW-1133">Transmembrane helix</keyword>
<dbReference type="STRING" id="1802579.A2310_01010"/>
<name>A0A1F4SNA9_UNCSA</name>